<evidence type="ECO:0000313" key="2">
    <source>
        <dbReference type="EMBL" id="MFC6772489.1"/>
    </source>
</evidence>
<dbReference type="AlphaFoldDB" id="A0ABD5T586"/>
<keyword evidence="3" id="KW-1185">Reference proteome</keyword>
<comment type="caution">
    <text evidence="2">The sequence shown here is derived from an EMBL/GenBank/DDBJ whole genome shotgun (WGS) entry which is preliminary data.</text>
</comment>
<dbReference type="Proteomes" id="UP001596274">
    <property type="component" value="Unassembled WGS sequence"/>
</dbReference>
<accession>A0ABD5T586</accession>
<feature type="region of interest" description="Disordered" evidence="1">
    <location>
        <begin position="33"/>
        <end position="62"/>
    </location>
</feature>
<reference evidence="2 3" key="1">
    <citation type="journal article" date="2019" name="Int. J. Syst. Evol. Microbiol.">
        <title>The Global Catalogue of Microorganisms (GCM) 10K type strain sequencing project: providing services to taxonomists for standard genome sequencing and annotation.</title>
        <authorList>
            <consortium name="The Broad Institute Genomics Platform"/>
            <consortium name="The Broad Institute Genome Sequencing Center for Infectious Disease"/>
            <person name="Wu L."/>
            <person name="Ma J."/>
        </authorList>
    </citation>
    <scope>NUCLEOTIDE SEQUENCE [LARGE SCALE GENOMIC DNA]</scope>
    <source>
        <strain evidence="2 3">PJ61</strain>
    </source>
</reference>
<evidence type="ECO:0000256" key="1">
    <source>
        <dbReference type="SAM" id="MobiDB-lite"/>
    </source>
</evidence>
<dbReference type="EMBL" id="JBHSWT010000835">
    <property type="protein sequence ID" value="MFC6772489.1"/>
    <property type="molecule type" value="Genomic_DNA"/>
</dbReference>
<protein>
    <submittedName>
        <fullName evidence="2">Uncharacterized protein</fullName>
    </submittedName>
</protein>
<gene>
    <name evidence="2" type="ORF">ACFQDD_13370</name>
</gene>
<proteinExistence type="predicted"/>
<name>A0ABD5T586_9EURY</name>
<sequence>PLQRRVAGHAVDPLARFANVGETDHAWESPRRRLIGSGLPHHSVTTEPSRRLVGRERGNARV</sequence>
<evidence type="ECO:0000313" key="3">
    <source>
        <dbReference type="Proteomes" id="UP001596274"/>
    </source>
</evidence>
<organism evidence="2 3">
    <name type="scientific">Halorubrum pallidum</name>
    <dbReference type="NCBI Taxonomy" id="1526114"/>
    <lineage>
        <taxon>Archaea</taxon>
        <taxon>Methanobacteriati</taxon>
        <taxon>Methanobacteriota</taxon>
        <taxon>Stenosarchaea group</taxon>
        <taxon>Halobacteria</taxon>
        <taxon>Halobacteriales</taxon>
        <taxon>Haloferacaceae</taxon>
        <taxon>Halorubrum</taxon>
    </lineage>
</organism>
<feature type="compositionally biased region" description="Basic and acidic residues" evidence="1">
    <location>
        <begin position="48"/>
        <end position="62"/>
    </location>
</feature>
<feature type="non-terminal residue" evidence="2">
    <location>
        <position position="1"/>
    </location>
</feature>